<sequence length="63" mass="7457">MRFRKYRGLLYEISVFIFMCIVWSFVLVLDIPINFTTFVIVLGIAYTVDTIAKLIVKHRSKKE</sequence>
<proteinExistence type="predicted"/>
<name>A0AAE3ITD3_9BACI</name>
<protein>
    <submittedName>
        <fullName evidence="2">Uncharacterized protein</fullName>
    </submittedName>
</protein>
<keyword evidence="3" id="KW-1185">Reference proteome</keyword>
<evidence type="ECO:0000313" key="3">
    <source>
        <dbReference type="Proteomes" id="UP001209318"/>
    </source>
</evidence>
<keyword evidence="1" id="KW-0812">Transmembrane</keyword>
<dbReference type="AlphaFoldDB" id="A0AAE3ITD3"/>
<evidence type="ECO:0000313" key="2">
    <source>
        <dbReference type="EMBL" id="MCU9613099.1"/>
    </source>
</evidence>
<evidence type="ECO:0000256" key="1">
    <source>
        <dbReference type="SAM" id="Phobius"/>
    </source>
</evidence>
<dbReference type="Proteomes" id="UP001209318">
    <property type="component" value="Unassembled WGS sequence"/>
</dbReference>
<dbReference type="EMBL" id="JAOUSF010000002">
    <property type="protein sequence ID" value="MCU9613099.1"/>
    <property type="molecule type" value="Genomic_DNA"/>
</dbReference>
<feature type="transmembrane region" description="Helical" evidence="1">
    <location>
        <begin position="9"/>
        <end position="29"/>
    </location>
</feature>
<keyword evidence="1" id="KW-0472">Membrane</keyword>
<keyword evidence="1" id="KW-1133">Transmembrane helix</keyword>
<organism evidence="2 3">
    <name type="scientific">Perspicuibacillus lycopersici</name>
    <dbReference type="NCBI Taxonomy" id="1325689"/>
    <lineage>
        <taxon>Bacteria</taxon>
        <taxon>Bacillati</taxon>
        <taxon>Bacillota</taxon>
        <taxon>Bacilli</taxon>
        <taxon>Bacillales</taxon>
        <taxon>Bacillaceae</taxon>
        <taxon>Perspicuibacillus</taxon>
    </lineage>
</organism>
<comment type="caution">
    <text evidence="2">The sequence shown here is derived from an EMBL/GenBank/DDBJ whole genome shotgun (WGS) entry which is preliminary data.</text>
</comment>
<reference evidence="2" key="1">
    <citation type="submission" date="2022-10" db="EMBL/GenBank/DDBJ databases">
        <title>Description of Fervidibacillus gen. nov. in the family Fervidibacillaceae fam. nov. with two species, Fervidibacillus albus sp. nov., and Fervidibacillus halotolerans sp. nov., isolated from tidal flat sediments.</title>
        <authorList>
            <person name="Kwon K.K."/>
            <person name="Yang S.-H."/>
        </authorList>
    </citation>
    <scope>NUCLEOTIDE SEQUENCE</scope>
    <source>
        <strain evidence="2">JCM 19140</strain>
    </source>
</reference>
<feature type="transmembrane region" description="Helical" evidence="1">
    <location>
        <begin position="35"/>
        <end position="56"/>
    </location>
</feature>
<dbReference type="RefSeq" id="WP_263072307.1">
    <property type="nucleotide sequence ID" value="NZ_JAOUSF010000002.1"/>
</dbReference>
<gene>
    <name evidence="2" type="ORF">OEV98_05985</name>
</gene>
<accession>A0AAE3ITD3</accession>